<feature type="region of interest" description="Interaction with tRNA" evidence="9">
    <location>
        <begin position="288"/>
        <end position="289"/>
    </location>
</feature>
<evidence type="ECO:0000256" key="7">
    <source>
        <dbReference type="ARBA" id="ARBA00023157"/>
    </source>
</evidence>
<evidence type="ECO:0000256" key="8">
    <source>
        <dbReference type="ARBA" id="ARBA00051542"/>
    </source>
</evidence>
<dbReference type="InterPro" id="IPR046885">
    <property type="entry name" value="MnmA-like_C"/>
</dbReference>
<dbReference type="PANTHER" id="PTHR11933">
    <property type="entry name" value="TRNA 5-METHYLAMINOMETHYL-2-THIOURIDYLATE -METHYLTRANSFERASE"/>
    <property type="match status" value="1"/>
</dbReference>
<dbReference type="InterPro" id="IPR004506">
    <property type="entry name" value="MnmA-like"/>
</dbReference>
<dbReference type="Pfam" id="PF20259">
    <property type="entry name" value="tRNA_Me_trans_M"/>
    <property type="match status" value="1"/>
</dbReference>
<evidence type="ECO:0000256" key="1">
    <source>
        <dbReference type="ARBA" id="ARBA00022555"/>
    </source>
</evidence>
<dbReference type="GO" id="GO:0103016">
    <property type="term" value="F:tRNA-uridine 2-sulfurtransferase activity"/>
    <property type="evidence" value="ECO:0007669"/>
    <property type="project" value="UniProtKB-EC"/>
</dbReference>
<organism evidence="12">
    <name type="scientific">candidate division WOR-3 bacterium</name>
    <dbReference type="NCBI Taxonomy" id="2052148"/>
    <lineage>
        <taxon>Bacteria</taxon>
        <taxon>Bacteria division WOR-3</taxon>
    </lineage>
</organism>
<feature type="binding site" evidence="9">
    <location>
        <position position="113"/>
    </location>
    <ligand>
        <name>ATP</name>
        <dbReference type="ChEBI" id="CHEBI:30616"/>
    </ligand>
</feature>
<proteinExistence type="inferred from homology"/>
<keyword evidence="9" id="KW-0963">Cytoplasm</keyword>
<comment type="function">
    <text evidence="9">Catalyzes the 2-thiolation of uridine at the wobble position (U34) of tRNA, leading to the formation of s(2)U34.</text>
</comment>
<keyword evidence="1 9" id="KW-0820">tRNA-binding</keyword>
<comment type="similarity">
    <text evidence="9">Belongs to the MnmA/TRMU family.</text>
</comment>
<keyword evidence="2 9" id="KW-0808">Transferase</keyword>
<dbReference type="NCBIfam" id="TIGR00420">
    <property type="entry name" value="trmU"/>
    <property type="match status" value="1"/>
</dbReference>
<keyword evidence="6 9" id="KW-0694">RNA-binding</keyword>
<evidence type="ECO:0000256" key="6">
    <source>
        <dbReference type="ARBA" id="ARBA00022884"/>
    </source>
</evidence>
<comment type="catalytic activity">
    <reaction evidence="8 9">
        <text>S-sulfanyl-L-cysteinyl-[protein] + uridine(34) in tRNA + AH2 + ATP = 2-thiouridine(34) in tRNA + L-cysteinyl-[protein] + A + AMP + diphosphate + H(+)</text>
        <dbReference type="Rhea" id="RHEA:47032"/>
        <dbReference type="Rhea" id="RHEA-COMP:10131"/>
        <dbReference type="Rhea" id="RHEA-COMP:11726"/>
        <dbReference type="Rhea" id="RHEA-COMP:11727"/>
        <dbReference type="Rhea" id="RHEA-COMP:11728"/>
        <dbReference type="ChEBI" id="CHEBI:13193"/>
        <dbReference type="ChEBI" id="CHEBI:15378"/>
        <dbReference type="ChEBI" id="CHEBI:17499"/>
        <dbReference type="ChEBI" id="CHEBI:29950"/>
        <dbReference type="ChEBI" id="CHEBI:30616"/>
        <dbReference type="ChEBI" id="CHEBI:33019"/>
        <dbReference type="ChEBI" id="CHEBI:61963"/>
        <dbReference type="ChEBI" id="CHEBI:65315"/>
        <dbReference type="ChEBI" id="CHEBI:87170"/>
        <dbReference type="ChEBI" id="CHEBI:456215"/>
        <dbReference type="EC" id="2.8.1.13"/>
    </reaction>
</comment>
<evidence type="ECO:0000256" key="3">
    <source>
        <dbReference type="ARBA" id="ARBA00022694"/>
    </source>
</evidence>
<feature type="binding site" evidence="9">
    <location>
        <begin position="6"/>
        <end position="13"/>
    </location>
    <ligand>
        <name>ATP</name>
        <dbReference type="ChEBI" id="CHEBI:30616"/>
    </ligand>
</feature>
<sequence length="341" mass="38690">MKVLVALSGGVDSSVAATLLKENNYSVSGAIMIFKGVLDEDIENARNVCEVLKIPFYQFDFSNIYQKEIVENFISAYQSGHTPNPCVLCNQLIKFGLFLKRAIEMGFDKIATGHYARVVEIDGKYLLIRGKDKNEQSYFLYRLNQSQLSRIILPLGDLTKEEVRRIAKKMELPTAHRRKSQDVCFLPDTDYIQYLKGLIPEKKGPVFNKYGEKIGEHRGIFQYTYGQRKRLGISSGRPLYVMKIDPKNNAIYVGEKEDVYKKELIAGSINFITNLTLNKPLTVFAKARYFAPLSKAVINNFNGKVRVVFEKPQWALTPGQSVVFYQNDTVLGGGIIEEVIE</sequence>
<dbReference type="Pfam" id="PF20258">
    <property type="entry name" value="tRNA_Me_trans_C"/>
    <property type="match status" value="1"/>
</dbReference>
<comment type="subcellular location">
    <subcellularLocation>
        <location evidence="9">Cytoplasm</location>
    </subcellularLocation>
</comment>
<feature type="binding site" evidence="9">
    <location>
        <position position="32"/>
    </location>
    <ligand>
        <name>ATP</name>
        <dbReference type="ChEBI" id="CHEBI:30616"/>
    </ligand>
</feature>
<dbReference type="InterPro" id="IPR023382">
    <property type="entry name" value="MnmA-like_central_sf"/>
</dbReference>
<evidence type="ECO:0000313" key="12">
    <source>
        <dbReference type="EMBL" id="HGV97613.1"/>
    </source>
</evidence>
<dbReference type="InterPro" id="IPR046884">
    <property type="entry name" value="MnmA-like_central"/>
</dbReference>
<dbReference type="EMBL" id="DTGZ01000092">
    <property type="protein sequence ID" value="HGV97613.1"/>
    <property type="molecule type" value="Genomic_DNA"/>
</dbReference>
<dbReference type="EC" id="2.8.1.13" evidence="9"/>
<feature type="site" description="Interaction with tRNA" evidence="9">
    <location>
        <position position="320"/>
    </location>
</feature>
<keyword evidence="7" id="KW-1015">Disulfide bond</keyword>
<keyword evidence="5 9" id="KW-0067">ATP-binding</keyword>
<dbReference type="GO" id="GO:0005737">
    <property type="term" value="C:cytoplasm"/>
    <property type="evidence" value="ECO:0007669"/>
    <property type="project" value="UniProtKB-SubCell"/>
</dbReference>
<evidence type="ECO:0000256" key="2">
    <source>
        <dbReference type="ARBA" id="ARBA00022679"/>
    </source>
</evidence>
<gene>
    <name evidence="9 12" type="primary">mnmA</name>
    <name evidence="12" type="ORF">ENV60_04890</name>
</gene>
<feature type="domain" description="tRNA-specific 2-thiouridylase MnmA-like C-terminal" evidence="10">
    <location>
        <begin position="262"/>
        <end position="336"/>
    </location>
</feature>
<feature type="active site" description="Nucleophile" evidence="9">
    <location>
        <position position="89"/>
    </location>
</feature>
<evidence type="ECO:0000259" key="10">
    <source>
        <dbReference type="Pfam" id="PF20258"/>
    </source>
</evidence>
<dbReference type="AlphaFoldDB" id="A0A7C4X9T8"/>
<dbReference type="SUPFAM" id="SSF52402">
    <property type="entry name" value="Adenine nucleotide alpha hydrolases-like"/>
    <property type="match status" value="1"/>
</dbReference>
<dbReference type="InterPro" id="IPR014729">
    <property type="entry name" value="Rossmann-like_a/b/a_fold"/>
</dbReference>
<dbReference type="Gene3D" id="2.30.30.280">
    <property type="entry name" value="Adenine nucleotide alpha hydrolases-like domains"/>
    <property type="match status" value="1"/>
</dbReference>
<reference evidence="12" key="1">
    <citation type="journal article" date="2020" name="mSystems">
        <title>Genome- and Community-Level Interaction Insights into Carbon Utilization and Element Cycling Functions of Hydrothermarchaeota in Hydrothermal Sediment.</title>
        <authorList>
            <person name="Zhou Z."/>
            <person name="Liu Y."/>
            <person name="Xu W."/>
            <person name="Pan J."/>
            <person name="Luo Z.H."/>
            <person name="Li M."/>
        </authorList>
    </citation>
    <scope>NUCLEOTIDE SEQUENCE [LARGE SCALE GENOMIC DNA]</scope>
    <source>
        <strain evidence="12">SpSt-774</strain>
    </source>
</reference>
<comment type="caution">
    <text evidence="12">The sequence shown here is derived from an EMBL/GenBank/DDBJ whole genome shotgun (WGS) entry which is preliminary data.</text>
</comment>
<feature type="active site" description="Cysteine persulfide intermediate" evidence="9">
    <location>
        <position position="184"/>
    </location>
</feature>
<dbReference type="Pfam" id="PF03054">
    <property type="entry name" value="tRNA_Me_trans"/>
    <property type="match status" value="1"/>
</dbReference>
<keyword evidence="3 9" id="KW-0819">tRNA processing</keyword>
<name>A0A7C4X9T8_UNCW3</name>
<dbReference type="GO" id="GO:0002143">
    <property type="term" value="P:tRNA wobble position uridine thiolation"/>
    <property type="evidence" value="ECO:0007669"/>
    <property type="project" value="TreeGrafter"/>
</dbReference>
<accession>A0A7C4X9T8</accession>
<protein>
    <recommendedName>
        <fullName evidence="9">tRNA-specific 2-thiouridylase MnmA</fullName>
        <ecNumber evidence="9">2.8.1.13</ecNumber>
    </recommendedName>
</protein>
<feature type="domain" description="tRNA-specific 2-thiouridylase MnmA-like central" evidence="11">
    <location>
        <begin position="193"/>
        <end position="255"/>
    </location>
</feature>
<dbReference type="PANTHER" id="PTHR11933:SF5">
    <property type="entry name" value="MITOCHONDRIAL TRNA-SPECIFIC 2-THIOURIDYLASE 1"/>
    <property type="match status" value="1"/>
</dbReference>
<dbReference type="Gene3D" id="2.40.30.10">
    <property type="entry name" value="Translation factors"/>
    <property type="match status" value="1"/>
</dbReference>
<dbReference type="HAMAP" id="MF_00144">
    <property type="entry name" value="tRNA_thiouridyl_MnmA"/>
    <property type="match status" value="1"/>
</dbReference>
<evidence type="ECO:0000256" key="4">
    <source>
        <dbReference type="ARBA" id="ARBA00022741"/>
    </source>
</evidence>
<dbReference type="NCBIfam" id="NF001138">
    <property type="entry name" value="PRK00143.1"/>
    <property type="match status" value="1"/>
</dbReference>
<evidence type="ECO:0000256" key="9">
    <source>
        <dbReference type="HAMAP-Rule" id="MF_00144"/>
    </source>
</evidence>
<dbReference type="GO" id="GO:0005524">
    <property type="term" value="F:ATP binding"/>
    <property type="evidence" value="ECO:0007669"/>
    <property type="project" value="UniProtKB-KW"/>
</dbReference>
<feature type="site" description="Interaction with tRNA" evidence="9">
    <location>
        <position position="114"/>
    </location>
</feature>
<dbReference type="GO" id="GO:0000049">
    <property type="term" value="F:tRNA binding"/>
    <property type="evidence" value="ECO:0007669"/>
    <property type="project" value="UniProtKB-KW"/>
</dbReference>
<evidence type="ECO:0000256" key="5">
    <source>
        <dbReference type="ARBA" id="ARBA00022840"/>
    </source>
</evidence>
<dbReference type="FunFam" id="2.30.30.280:FF:000001">
    <property type="entry name" value="tRNA-specific 2-thiouridylase MnmA"/>
    <property type="match status" value="1"/>
</dbReference>
<dbReference type="Gene3D" id="3.40.50.620">
    <property type="entry name" value="HUPs"/>
    <property type="match status" value="1"/>
</dbReference>
<keyword evidence="4 9" id="KW-0547">Nucleotide-binding</keyword>
<comment type="caution">
    <text evidence="9">Lacks conserved residue(s) required for the propagation of feature annotation.</text>
</comment>
<evidence type="ECO:0000259" key="11">
    <source>
        <dbReference type="Pfam" id="PF20259"/>
    </source>
</evidence>
<dbReference type="CDD" id="cd01998">
    <property type="entry name" value="MnmA_TRMU-like"/>
    <property type="match status" value="1"/>
</dbReference>